<dbReference type="Pfam" id="PF02463">
    <property type="entry name" value="SMC_N"/>
    <property type="match status" value="2"/>
</dbReference>
<gene>
    <name evidence="14" type="ORF">BCV70DRAFT_106171</name>
</gene>
<dbReference type="Gene3D" id="3.40.50.300">
    <property type="entry name" value="P-loop containing nucleotide triphosphate hydrolases"/>
    <property type="match status" value="2"/>
</dbReference>
<dbReference type="GO" id="GO:0016887">
    <property type="term" value="F:ATP hydrolysis activity"/>
    <property type="evidence" value="ECO:0007669"/>
    <property type="project" value="InterPro"/>
</dbReference>
<dbReference type="CDD" id="cd03275">
    <property type="entry name" value="ABC_SMC1_euk"/>
    <property type="match status" value="2"/>
</dbReference>
<evidence type="ECO:0000256" key="9">
    <source>
        <dbReference type="ARBA" id="ARBA00023306"/>
    </source>
</evidence>
<dbReference type="GO" id="GO:0003677">
    <property type="term" value="F:DNA binding"/>
    <property type="evidence" value="ECO:0007669"/>
    <property type="project" value="TreeGrafter"/>
</dbReference>
<dbReference type="InterPro" id="IPR036277">
    <property type="entry name" value="SMC_hinge_sf"/>
</dbReference>
<dbReference type="PIRSF" id="PIRSF005719">
    <property type="entry name" value="SMC"/>
    <property type="match status" value="1"/>
</dbReference>
<dbReference type="Gene3D" id="1.20.1060.20">
    <property type="match status" value="1"/>
</dbReference>
<dbReference type="Pfam" id="PF06470">
    <property type="entry name" value="SMC_hinge"/>
    <property type="match status" value="1"/>
</dbReference>
<dbReference type="InterPro" id="IPR027417">
    <property type="entry name" value="P-loop_NTPase"/>
</dbReference>
<feature type="compositionally biased region" description="Basic and acidic residues" evidence="12">
    <location>
        <begin position="88"/>
        <end position="98"/>
    </location>
</feature>
<evidence type="ECO:0000256" key="2">
    <source>
        <dbReference type="ARBA" id="ARBA00004286"/>
    </source>
</evidence>
<feature type="region of interest" description="Disordered" evidence="12">
    <location>
        <begin position="980"/>
        <end position="1000"/>
    </location>
</feature>
<dbReference type="FunCoup" id="A0A317XSC2">
    <property type="interactions" value="480"/>
</dbReference>
<feature type="compositionally biased region" description="Basic and acidic residues" evidence="12">
    <location>
        <begin position="360"/>
        <end position="375"/>
    </location>
</feature>
<reference evidence="14 15" key="1">
    <citation type="journal article" date="2018" name="Mol. Biol. Evol.">
        <title>Broad Genomic Sampling Reveals a Smut Pathogenic Ancestry of the Fungal Clade Ustilaginomycotina.</title>
        <authorList>
            <person name="Kijpornyongpan T."/>
            <person name="Mondo S.J."/>
            <person name="Barry K."/>
            <person name="Sandor L."/>
            <person name="Lee J."/>
            <person name="Lipzen A."/>
            <person name="Pangilinan J."/>
            <person name="LaButti K."/>
            <person name="Hainaut M."/>
            <person name="Henrissat B."/>
            <person name="Grigoriev I.V."/>
            <person name="Spatafora J.W."/>
            <person name="Aime M.C."/>
        </authorList>
    </citation>
    <scope>NUCLEOTIDE SEQUENCE [LARGE SCALE GENOMIC DNA]</scope>
    <source>
        <strain evidence="14 15">MCA 3645</strain>
    </source>
</reference>
<dbReference type="EMBL" id="KZ819193">
    <property type="protein sequence ID" value="PWZ00201.1"/>
    <property type="molecule type" value="Genomic_DNA"/>
</dbReference>
<dbReference type="Gene3D" id="3.30.70.1620">
    <property type="match status" value="1"/>
</dbReference>
<dbReference type="PANTHER" id="PTHR18937:SF12">
    <property type="entry name" value="STRUCTURAL MAINTENANCE OF CHROMOSOMES PROTEIN"/>
    <property type="match status" value="1"/>
</dbReference>
<evidence type="ECO:0000256" key="4">
    <source>
        <dbReference type="ARBA" id="ARBA00022454"/>
    </source>
</evidence>
<proteinExistence type="inferred from homology"/>
<dbReference type="AlphaFoldDB" id="A0A317XSC2"/>
<evidence type="ECO:0000313" key="14">
    <source>
        <dbReference type="EMBL" id="PWZ00201.1"/>
    </source>
</evidence>
<keyword evidence="8 10" id="KW-0539">Nucleus</keyword>
<name>A0A317XSC2_9BASI</name>
<dbReference type="GO" id="GO:0051301">
    <property type="term" value="P:cell division"/>
    <property type="evidence" value="ECO:0007669"/>
    <property type="project" value="UniProtKB-KW"/>
</dbReference>
<feature type="region of interest" description="Disordered" evidence="12">
    <location>
        <begin position="276"/>
        <end position="321"/>
    </location>
</feature>
<dbReference type="InParanoid" id="A0A317XSC2"/>
<evidence type="ECO:0000313" key="15">
    <source>
        <dbReference type="Proteomes" id="UP000246740"/>
    </source>
</evidence>
<dbReference type="GO" id="GO:0008278">
    <property type="term" value="C:cohesin complex"/>
    <property type="evidence" value="ECO:0007669"/>
    <property type="project" value="InterPro"/>
</dbReference>
<keyword evidence="7 11" id="KW-0175">Coiled coil</keyword>
<evidence type="ECO:0000256" key="8">
    <source>
        <dbReference type="ARBA" id="ARBA00023242"/>
    </source>
</evidence>
<dbReference type="SUPFAM" id="SSF75553">
    <property type="entry name" value="Smc hinge domain"/>
    <property type="match status" value="1"/>
</dbReference>
<feature type="compositionally biased region" description="Basic and acidic residues" evidence="12">
    <location>
        <begin position="276"/>
        <end position="294"/>
    </location>
</feature>
<dbReference type="OrthoDB" id="5575062at2759"/>
<organism evidence="14 15">
    <name type="scientific">Testicularia cyperi</name>
    <dbReference type="NCBI Taxonomy" id="1882483"/>
    <lineage>
        <taxon>Eukaryota</taxon>
        <taxon>Fungi</taxon>
        <taxon>Dikarya</taxon>
        <taxon>Basidiomycota</taxon>
        <taxon>Ustilaginomycotina</taxon>
        <taxon>Ustilaginomycetes</taxon>
        <taxon>Ustilaginales</taxon>
        <taxon>Anthracoideaceae</taxon>
        <taxon>Testicularia</taxon>
    </lineage>
</organism>
<dbReference type="InterPro" id="IPR003395">
    <property type="entry name" value="RecF/RecN/SMC_N"/>
</dbReference>
<dbReference type="GO" id="GO:0005634">
    <property type="term" value="C:nucleus"/>
    <property type="evidence" value="ECO:0007669"/>
    <property type="project" value="UniProtKB-SubCell"/>
</dbReference>
<dbReference type="InterPro" id="IPR028468">
    <property type="entry name" value="Smc1_ABC"/>
</dbReference>
<keyword evidence="15" id="KW-1185">Reference proteome</keyword>
<evidence type="ECO:0000256" key="10">
    <source>
        <dbReference type="PIRNR" id="PIRNR005719"/>
    </source>
</evidence>
<dbReference type="GO" id="GO:0007062">
    <property type="term" value="P:sister chromatid cohesion"/>
    <property type="evidence" value="ECO:0007669"/>
    <property type="project" value="InterPro"/>
</dbReference>
<feature type="region of interest" description="Disordered" evidence="12">
    <location>
        <begin position="441"/>
        <end position="464"/>
    </location>
</feature>
<accession>A0A317XSC2</accession>
<dbReference type="SMART" id="SM00968">
    <property type="entry name" value="SMC_hinge"/>
    <property type="match status" value="1"/>
</dbReference>
<protein>
    <recommendedName>
        <fullName evidence="10">Structural maintenance of chromosomes protein</fullName>
    </recommendedName>
</protein>
<evidence type="ECO:0000256" key="5">
    <source>
        <dbReference type="ARBA" id="ARBA00022618"/>
    </source>
</evidence>
<dbReference type="InterPro" id="IPR010935">
    <property type="entry name" value="SMC_hinge"/>
</dbReference>
<dbReference type="Gene3D" id="1.20.5.340">
    <property type="match status" value="1"/>
</dbReference>
<dbReference type="PANTHER" id="PTHR18937">
    <property type="entry name" value="STRUCTURAL MAINTENANCE OF CHROMOSOMES SMC FAMILY MEMBER"/>
    <property type="match status" value="1"/>
</dbReference>
<comment type="subcellular location">
    <subcellularLocation>
        <location evidence="2">Chromosome</location>
    </subcellularLocation>
    <subcellularLocation>
        <location evidence="1 10">Nucleus</location>
    </subcellularLocation>
</comment>
<evidence type="ECO:0000259" key="13">
    <source>
        <dbReference type="SMART" id="SM00968"/>
    </source>
</evidence>
<evidence type="ECO:0000256" key="1">
    <source>
        <dbReference type="ARBA" id="ARBA00004123"/>
    </source>
</evidence>
<keyword evidence="4" id="KW-0158">Chromosome</keyword>
<feature type="domain" description="SMC hinge" evidence="13">
    <location>
        <begin position="534"/>
        <end position="650"/>
    </location>
</feature>
<feature type="coiled-coil region" evidence="11">
    <location>
        <begin position="1041"/>
        <end position="1082"/>
    </location>
</feature>
<evidence type="ECO:0000256" key="11">
    <source>
        <dbReference type="SAM" id="Coils"/>
    </source>
</evidence>
<keyword evidence="6" id="KW-0498">Mitosis</keyword>
<evidence type="ECO:0000256" key="12">
    <source>
        <dbReference type="SAM" id="MobiDB-lite"/>
    </source>
</evidence>
<feature type="region of interest" description="Disordered" evidence="12">
    <location>
        <begin position="74"/>
        <end position="99"/>
    </location>
</feature>
<evidence type="ECO:0000256" key="7">
    <source>
        <dbReference type="ARBA" id="ARBA00023054"/>
    </source>
</evidence>
<feature type="coiled-coil region" evidence="11">
    <location>
        <begin position="691"/>
        <end position="794"/>
    </location>
</feature>
<dbReference type="SUPFAM" id="SSF52540">
    <property type="entry name" value="P-loop containing nucleoside triphosphate hydrolases"/>
    <property type="match status" value="1"/>
</dbReference>
<feature type="region of interest" description="Disordered" evidence="12">
    <location>
        <begin position="355"/>
        <end position="375"/>
    </location>
</feature>
<keyword evidence="9" id="KW-0131">Cell cycle</keyword>
<feature type="coiled-coil region" evidence="11">
    <location>
        <begin position="819"/>
        <end position="916"/>
    </location>
</feature>
<dbReference type="Proteomes" id="UP000246740">
    <property type="component" value="Unassembled WGS sequence"/>
</dbReference>
<dbReference type="GO" id="GO:0005524">
    <property type="term" value="F:ATP binding"/>
    <property type="evidence" value="ECO:0007669"/>
    <property type="project" value="InterPro"/>
</dbReference>
<feature type="compositionally biased region" description="Basic and acidic residues" evidence="12">
    <location>
        <begin position="453"/>
        <end position="464"/>
    </location>
</feature>
<dbReference type="InterPro" id="IPR024704">
    <property type="entry name" value="SMC"/>
</dbReference>
<comment type="similarity">
    <text evidence="3">Belongs to the SMC family. SMC1 subfamily.</text>
</comment>
<keyword evidence="5" id="KW-0132">Cell division</keyword>
<dbReference type="STRING" id="1882483.A0A317XSC2"/>
<sequence>MPLKRLEIENFKSYRGHQVVGPFHAFTAVIGPNGSGKSNLMDAISFVLGVRSAQLRSSQLKDLIFRGRKMGTGAEADDDDDGNAGSDTDQHDEGEGTAKKASVTAIYEDARGYEHRFQRTITIQGSSEYRYNGRVTQYAQYNARLEQFNILVKAKNFLVFQGDVEAVASQGSKELSRLIDQISGSLELKDEYERAKEAQERATDTSNFNFAKRRGINSELKQFREQKSEAEKFQRLQEERIQHILNQMLWRLFHINEDIALNTQFVRDQAKNLRPLRKDQKKAEDEVARARRDQGQTQTAILQADKGIKRKQRDVEDLRPRLDADQTRIKIAQTKLDENVNTLEMRQRDLERQQANLASLERDRETTQRASDRAAEEQRRLAESAGLTLSEADLGEYHNLKAQANLEAVAERQELDGLKREARIKKDDVKSLEEKLEQFNRQKSKLQTEESTLSERRSDVDDRRKRVDAELAATRDELNRIQTQRTQLNQRETKLSDALQAYTNKLNEAGKEAKEVEREAATKETIAKLQRIFPGVRGRLMDLCRPVQRKYDAAISTVLGRDADAIVVDNDKTGADCIEYLRNSRLGLFTFLPLDNLQTKPINDRLRSIAKGARLAVDLIDFNPSIERAMHFACGNALVCDTLEIARHVSYERKVDTRTVTLEGTVIHSNGFITGGQSSVSGAKRWEEREIVGIKRKLDECLAEIKTLQVEKRGLASDDELIAKISRLESDLRSAQDELKAFDSRLTGIRDELKNIDKQTKEIQPKLRTAKADLERLQRNMSRLETTVNGAEDRIFAPFCRRIGVDNIRHYEEQQVKTMEKQNDARLAYEAQLARINHQSNFERQQIDRTQEMIEAIRRDIARWEQKRDSWQNQLRGRQEELDGMLEEIDEMKQRLSELQAENEAKKAALETARSEYARAGRVLDSMLKEVAARNDEIERLGSERASIYRRCRLEEIELPLLKGSLAKVALEETIDVDAPMDLDDDEGSAQAPTRAPDFGIEVDFSGLEEEERDDGGAKMGNELQKRIDDITAEIEKMSPNMKAVERLDDTEAKLVETEKEFDRSRRQAKEARDEFNRIKKRRCDLFNTAFTHISTQIDSVYKDLSRSRAAPMGGSAYLSIENTEEPYLGGITYSVVPPMKRFRDITALSGGEKTMAALALLFAIHSFQPAPFFVLDEVDAALDSQNVAKVSNYIRQHASDRFQFIVISLKASLYERSQSLVGIYRDQEVNSSSSLTLDLEQYA</sequence>
<evidence type="ECO:0000256" key="3">
    <source>
        <dbReference type="ARBA" id="ARBA00005597"/>
    </source>
</evidence>
<evidence type="ECO:0000256" key="6">
    <source>
        <dbReference type="ARBA" id="ARBA00022776"/>
    </source>
</evidence>